<dbReference type="HOGENOM" id="CLU_598610_0_0_1"/>
<dbReference type="OrthoDB" id="2847449at2759"/>
<feature type="region of interest" description="Disordered" evidence="2">
    <location>
        <begin position="325"/>
        <end position="353"/>
    </location>
</feature>
<dbReference type="EMBL" id="JH921450">
    <property type="protein sequence ID" value="EKD13314.1"/>
    <property type="molecule type" value="Genomic_DNA"/>
</dbReference>
<keyword evidence="5" id="KW-1185">Reference proteome</keyword>
<sequence length="457" mass="53028">MRVLKAEITLESLIKDITDEARTNDSTKTINGQALYGNKLNSNSNNSNANNKKGNKGGNRIANKRPDCKHCKQPKPLYPSEDCFVINKELREAFKNRTSKKAILYFKRIKNKKSGRNNNKKKDDKEVDGKIFSHALLLIKEPLVDASSIAFYTSSNKNRWLYDIKATDHSRQSVLKSEVKQNQWLFEKRMTLAHLLLLSPATPYLQLLRRLLLILNFGTDVYAMLAYKQFATLKRCDEGKEYSFKQMKELADHLSILLKKSTPYTLEQNGRSERSIRTLIEKLRIATIDQEIPDQLTFSQYNQDQKSFKSLDHYVQDRLNFDNNLEETEDEEATDKLPEPYKAPSPNDKKEVEEEVEEEVVSLKVNDKTPEALTIRRPRKIYPQVPLSERVNTRSSTRNAAAALSANYFALRRKETWSIIKKRDILKGGRILSSRLLFKTKKDKNEKIERYKVRFVV</sequence>
<dbReference type="GO" id="GO:0015074">
    <property type="term" value="P:DNA integration"/>
    <property type="evidence" value="ECO:0007669"/>
    <property type="project" value="InterPro"/>
</dbReference>
<feature type="compositionally biased region" description="Low complexity" evidence="2">
    <location>
        <begin position="37"/>
        <end position="52"/>
    </location>
</feature>
<evidence type="ECO:0000256" key="2">
    <source>
        <dbReference type="SAM" id="MobiDB-lite"/>
    </source>
</evidence>
<proteinExistence type="predicted"/>
<dbReference type="KEGG" id="mbe:MBM_08397"/>
<dbReference type="Proteomes" id="UP000006753">
    <property type="component" value="Unassembled WGS sequence"/>
</dbReference>
<reference evidence="4 5" key="1">
    <citation type="journal article" date="2012" name="BMC Genomics">
        <title>Sequencing the genome of Marssonina brunnea reveals fungus-poplar co-evolution.</title>
        <authorList>
            <person name="Zhu S."/>
            <person name="Cao Y.-Z."/>
            <person name="Jiang C."/>
            <person name="Tan B.-Y."/>
            <person name="Wang Z."/>
            <person name="Feng S."/>
            <person name="Zhang L."/>
            <person name="Su X.-H."/>
            <person name="Brejova B."/>
            <person name="Vinar T."/>
            <person name="Xu M."/>
            <person name="Wang M.-X."/>
            <person name="Zhang S.-G."/>
            <person name="Huang M.-R."/>
            <person name="Wu R."/>
            <person name="Zhou Y."/>
        </authorList>
    </citation>
    <scope>NUCLEOTIDE SEQUENCE [LARGE SCALE GENOMIC DNA]</scope>
    <source>
        <strain evidence="4 5">MB_m1</strain>
    </source>
</reference>
<dbReference type="InterPro" id="IPR036397">
    <property type="entry name" value="RNaseH_sf"/>
</dbReference>
<dbReference type="GO" id="GO:0005634">
    <property type="term" value="C:nucleus"/>
    <property type="evidence" value="ECO:0007669"/>
    <property type="project" value="UniProtKB-ARBA"/>
</dbReference>
<evidence type="ECO:0000313" key="5">
    <source>
        <dbReference type="Proteomes" id="UP000006753"/>
    </source>
</evidence>
<accession>K1XLH7</accession>
<dbReference type="GO" id="GO:0003723">
    <property type="term" value="F:RNA binding"/>
    <property type="evidence" value="ECO:0007669"/>
    <property type="project" value="UniProtKB-KW"/>
</dbReference>
<evidence type="ECO:0000259" key="3">
    <source>
        <dbReference type="PROSITE" id="PS50994"/>
    </source>
</evidence>
<evidence type="ECO:0000256" key="1">
    <source>
        <dbReference type="ARBA" id="ARBA00022884"/>
    </source>
</evidence>
<dbReference type="InterPro" id="IPR001584">
    <property type="entry name" value="Integrase_cat-core"/>
</dbReference>
<dbReference type="SUPFAM" id="SSF53098">
    <property type="entry name" value="Ribonuclease H-like"/>
    <property type="match status" value="1"/>
</dbReference>
<dbReference type="Gene3D" id="3.30.420.10">
    <property type="entry name" value="Ribonuclease H-like superfamily/Ribonuclease H"/>
    <property type="match status" value="1"/>
</dbReference>
<dbReference type="AlphaFoldDB" id="K1XLH7"/>
<gene>
    <name evidence="4" type="ORF">MBM_08397</name>
</gene>
<name>K1XLH7_MARBU</name>
<feature type="domain" description="Integrase catalytic" evidence="3">
    <location>
        <begin position="237"/>
        <end position="346"/>
    </location>
</feature>
<feature type="region of interest" description="Disordered" evidence="2">
    <location>
        <begin position="35"/>
        <end position="67"/>
    </location>
</feature>
<dbReference type="PROSITE" id="PS50994">
    <property type="entry name" value="INTEGRASE"/>
    <property type="match status" value="1"/>
</dbReference>
<protein>
    <recommendedName>
        <fullName evidence="3">Integrase catalytic domain-containing protein</fullName>
    </recommendedName>
</protein>
<organism evidence="4 5">
    <name type="scientific">Marssonina brunnea f. sp. multigermtubi (strain MB_m1)</name>
    <name type="common">Marssonina leaf spot fungus</name>
    <dbReference type="NCBI Taxonomy" id="1072389"/>
    <lineage>
        <taxon>Eukaryota</taxon>
        <taxon>Fungi</taxon>
        <taxon>Dikarya</taxon>
        <taxon>Ascomycota</taxon>
        <taxon>Pezizomycotina</taxon>
        <taxon>Leotiomycetes</taxon>
        <taxon>Helotiales</taxon>
        <taxon>Drepanopezizaceae</taxon>
        <taxon>Drepanopeziza</taxon>
    </lineage>
</organism>
<evidence type="ECO:0000313" key="4">
    <source>
        <dbReference type="EMBL" id="EKD13314.1"/>
    </source>
</evidence>
<dbReference type="InterPro" id="IPR012337">
    <property type="entry name" value="RNaseH-like_sf"/>
</dbReference>
<dbReference type="InParanoid" id="K1XLH7"/>
<keyword evidence="1" id="KW-0694">RNA-binding</keyword>